<protein>
    <submittedName>
        <fullName evidence="2">Uncharacterized protein</fullName>
    </submittedName>
</protein>
<name>A0A6M4H1I2_9PROT</name>
<keyword evidence="3" id="KW-1185">Reference proteome</keyword>
<accession>A0A6M4H1I2</accession>
<evidence type="ECO:0000313" key="3">
    <source>
        <dbReference type="Proteomes" id="UP000503096"/>
    </source>
</evidence>
<evidence type="ECO:0000313" key="2">
    <source>
        <dbReference type="EMBL" id="QJR13320.1"/>
    </source>
</evidence>
<evidence type="ECO:0000256" key="1">
    <source>
        <dbReference type="SAM" id="SignalP"/>
    </source>
</evidence>
<feature type="signal peptide" evidence="1">
    <location>
        <begin position="1"/>
        <end position="24"/>
    </location>
</feature>
<dbReference type="Proteomes" id="UP000503096">
    <property type="component" value="Chromosome"/>
</dbReference>
<dbReference type="KEGG" id="upl:DSM104440_00103"/>
<proteinExistence type="predicted"/>
<dbReference type="RefSeq" id="WP_171159749.1">
    <property type="nucleotide sequence ID" value="NZ_CP053073.1"/>
</dbReference>
<dbReference type="EMBL" id="CP053073">
    <property type="protein sequence ID" value="QJR13320.1"/>
    <property type="molecule type" value="Genomic_DNA"/>
</dbReference>
<dbReference type="AlphaFoldDB" id="A0A6M4H1I2"/>
<keyword evidence="1" id="KW-0732">Signal</keyword>
<sequence length="115" mass="11774">MRTLLAASVLLAIAAAAIPAPAEAYPASAWRSRPTGLDSVAACTKRGFKAMESARLQAKASGSAGVYGNNQTLAAYVICVEGGRTALIFCASTQKGKDGGDYTGAICETLWKAMA</sequence>
<feature type="chain" id="PRO_5026923099" evidence="1">
    <location>
        <begin position="25"/>
        <end position="115"/>
    </location>
</feature>
<organism evidence="2 3">
    <name type="scientific">Usitatibacter palustris</name>
    <dbReference type="NCBI Taxonomy" id="2732487"/>
    <lineage>
        <taxon>Bacteria</taxon>
        <taxon>Pseudomonadati</taxon>
        <taxon>Pseudomonadota</taxon>
        <taxon>Betaproteobacteria</taxon>
        <taxon>Nitrosomonadales</taxon>
        <taxon>Usitatibacteraceae</taxon>
        <taxon>Usitatibacter</taxon>
    </lineage>
</organism>
<reference evidence="2 3" key="1">
    <citation type="submission" date="2020-04" db="EMBL/GenBank/DDBJ databases">
        <title>Usitatibacter rugosus gen. nov., sp. nov. and Usitatibacter palustris sp. nov., novel members of Usitatibacteraceae fam. nov. within the order Nitrosomonadales isolated from soil.</title>
        <authorList>
            <person name="Huber K.J."/>
            <person name="Neumann-Schaal M."/>
            <person name="Geppert A."/>
            <person name="Luckner M."/>
            <person name="Wanner G."/>
            <person name="Overmann J."/>
        </authorList>
    </citation>
    <scope>NUCLEOTIDE SEQUENCE [LARGE SCALE GENOMIC DNA]</scope>
    <source>
        <strain evidence="2 3">Swamp67</strain>
    </source>
</reference>
<gene>
    <name evidence="2" type="ORF">DSM104440_00103</name>
</gene>
<dbReference type="InParanoid" id="A0A6M4H1I2"/>